<comment type="similarity">
    <text evidence="4">Belongs to the class V-like SAM-binding methyltransferase superfamily. SETD3 actin-histidine methyltransferase family.</text>
</comment>
<name>A0A1I7XR89_HETBA</name>
<accession>A0A1I7XR89</accession>
<dbReference type="PANTHER" id="PTHR13271:SF47">
    <property type="entry name" value="ACTIN-HISTIDINE N-METHYLTRANSFERASE"/>
    <property type="match status" value="1"/>
</dbReference>
<evidence type="ECO:0000313" key="5">
    <source>
        <dbReference type="Proteomes" id="UP000095283"/>
    </source>
</evidence>
<dbReference type="InterPro" id="IPR025785">
    <property type="entry name" value="SETD3"/>
</dbReference>
<dbReference type="InterPro" id="IPR036464">
    <property type="entry name" value="Rubisco_LSMT_subst-bd_sf"/>
</dbReference>
<reference evidence="6" key="1">
    <citation type="submission" date="2016-11" db="UniProtKB">
        <authorList>
            <consortium name="WormBaseParasite"/>
        </authorList>
    </citation>
    <scope>IDENTIFICATION</scope>
</reference>
<protein>
    <recommendedName>
        <fullName evidence="4">protein-histidine N-methyltransferase</fullName>
        <ecNumber evidence="4">2.1.1.85</ecNumber>
    </recommendedName>
</protein>
<comment type="catalytic activity">
    <reaction evidence="4">
        <text>L-histidyl-[protein] + S-adenosyl-L-methionine = N(tele)-methyl-L-histidyl-[protein] + S-adenosyl-L-homocysteine + H(+)</text>
        <dbReference type="Rhea" id="RHEA:19369"/>
        <dbReference type="Rhea" id="RHEA-COMP:9745"/>
        <dbReference type="Rhea" id="RHEA-COMP:11600"/>
        <dbReference type="ChEBI" id="CHEBI:15378"/>
        <dbReference type="ChEBI" id="CHEBI:16367"/>
        <dbReference type="ChEBI" id="CHEBI:29979"/>
        <dbReference type="ChEBI" id="CHEBI:57856"/>
        <dbReference type="ChEBI" id="CHEBI:59789"/>
        <dbReference type="EC" id="2.1.1.85"/>
    </reaction>
</comment>
<dbReference type="EC" id="2.1.1.85" evidence="4"/>
<dbReference type="PANTHER" id="PTHR13271">
    <property type="entry name" value="UNCHARACTERIZED PUTATIVE METHYLTRANSFERASE"/>
    <property type="match status" value="1"/>
</dbReference>
<proteinExistence type="inferred from homology"/>
<dbReference type="GO" id="GO:0016279">
    <property type="term" value="F:protein-lysine N-methyltransferase activity"/>
    <property type="evidence" value="ECO:0007669"/>
    <property type="project" value="TreeGrafter"/>
</dbReference>
<dbReference type="GO" id="GO:0032259">
    <property type="term" value="P:methylation"/>
    <property type="evidence" value="ECO:0007669"/>
    <property type="project" value="UniProtKB-KW"/>
</dbReference>
<dbReference type="InterPro" id="IPR050600">
    <property type="entry name" value="SETD3_SETD6_MTase"/>
</dbReference>
<keyword evidence="5" id="KW-1185">Reference proteome</keyword>
<dbReference type="Gene3D" id="3.90.1410.10">
    <property type="entry name" value="set domain protein methyltransferase, domain 1"/>
    <property type="match status" value="2"/>
</dbReference>
<dbReference type="GO" id="GO:0018064">
    <property type="term" value="F:protein-L-histidine N-tele-methyltransferase activity"/>
    <property type="evidence" value="ECO:0007669"/>
    <property type="project" value="UniProtKB-EC"/>
</dbReference>
<dbReference type="WBParaSite" id="Hba_19849">
    <property type="protein sequence ID" value="Hba_19849"/>
    <property type="gene ID" value="Hba_19849"/>
</dbReference>
<evidence type="ECO:0000256" key="3">
    <source>
        <dbReference type="ARBA" id="ARBA00022691"/>
    </source>
</evidence>
<dbReference type="Gene3D" id="3.90.1420.10">
    <property type="entry name" value="Rubisco LSMT, substrate-binding domain"/>
    <property type="match status" value="1"/>
</dbReference>
<organism evidence="5 6">
    <name type="scientific">Heterorhabditis bacteriophora</name>
    <name type="common">Entomopathogenic nematode worm</name>
    <dbReference type="NCBI Taxonomy" id="37862"/>
    <lineage>
        <taxon>Eukaryota</taxon>
        <taxon>Metazoa</taxon>
        <taxon>Ecdysozoa</taxon>
        <taxon>Nematoda</taxon>
        <taxon>Chromadorea</taxon>
        <taxon>Rhabditida</taxon>
        <taxon>Rhabditina</taxon>
        <taxon>Rhabditomorpha</taxon>
        <taxon>Strongyloidea</taxon>
        <taxon>Heterorhabditidae</taxon>
        <taxon>Heterorhabditis</taxon>
    </lineage>
</organism>
<dbReference type="AlphaFoldDB" id="A0A1I7XR89"/>
<dbReference type="InterPro" id="IPR046341">
    <property type="entry name" value="SET_dom_sf"/>
</dbReference>
<keyword evidence="2 4" id="KW-0808">Transferase</keyword>
<keyword evidence="3 4" id="KW-0949">S-adenosyl-L-methionine</keyword>
<dbReference type="PROSITE" id="PS51565">
    <property type="entry name" value="SAM_MT85_SETD3"/>
    <property type="match status" value="1"/>
</dbReference>
<evidence type="ECO:0000256" key="4">
    <source>
        <dbReference type="PROSITE-ProRule" id="PRU00898"/>
    </source>
</evidence>
<evidence type="ECO:0000313" key="6">
    <source>
        <dbReference type="WBParaSite" id="Hba_19849"/>
    </source>
</evidence>
<sequence length="440" mass="49908">MTSISSEYREARGEVVRAVANLFENYLSKPPTPNITELWNEHKTIRQMLEEISAKQEILSETDKNLKRKRTIEDVYSFLNWADHLGVKRNGVTIIECADVGGLGLVAEKDICKHDSVVKVPRHAMFSSDLAKKSAMLKKLFEKDMIVKGMANVGLKDFFSILYGLNGLFYTIQHNNYLQNYKTSSAIPLLYNSPFTVDNFTFSLYKWAVGTIATRVNMIPSAIEQSKDECPVMIPALIPVLDMANHELVVDKNFGHSITYSTESNSAEVVVSKDASRGTFVTIFYGKRSNADHLLHNGFVPVGENPNDIYKLKISLSRSDGYFEAKQKQIAELGFDESSNSNIYLYDISSKPEPFHPSLETFARVYVAEKPELISTRNTLKKAISFLKNRFAILERSYGAIINGVTENEKNIERLKKGELIILARARLYCEEWERKLLEN</sequence>
<dbReference type="Proteomes" id="UP000095283">
    <property type="component" value="Unplaced"/>
</dbReference>
<evidence type="ECO:0000256" key="1">
    <source>
        <dbReference type="ARBA" id="ARBA00022603"/>
    </source>
</evidence>
<dbReference type="SUPFAM" id="SSF82199">
    <property type="entry name" value="SET domain"/>
    <property type="match status" value="1"/>
</dbReference>
<evidence type="ECO:0000256" key="2">
    <source>
        <dbReference type="ARBA" id="ARBA00022679"/>
    </source>
</evidence>
<keyword evidence="1 4" id="KW-0489">Methyltransferase</keyword>